<gene>
    <name evidence="3" type="ORF">OLC1_LOCUS10767</name>
</gene>
<name>A0AAV1D1V8_OLDCO</name>
<dbReference type="InterPro" id="IPR045087">
    <property type="entry name" value="Cu-oxidase_fam"/>
</dbReference>
<organism evidence="3 4">
    <name type="scientific">Oldenlandia corymbosa var. corymbosa</name>
    <dbReference type="NCBI Taxonomy" id="529605"/>
    <lineage>
        <taxon>Eukaryota</taxon>
        <taxon>Viridiplantae</taxon>
        <taxon>Streptophyta</taxon>
        <taxon>Embryophyta</taxon>
        <taxon>Tracheophyta</taxon>
        <taxon>Spermatophyta</taxon>
        <taxon>Magnoliopsida</taxon>
        <taxon>eudicotyledons</taxon>
        <taxon>Gunneridae</taxon>
        <taxon>Pentapetalae</taxon>
        <taxon>asterids</taxon>
        <taxon>lamiids</taxon>
        <taxon>Gentianales</taxon>
        <taxon>Rubiaceae</taxon>
        <taxon>Rubioideae</taxon>
        <taxon>Spermacoceae</taxon>
        <taxon>Hedyotis-Oldenlandia complex</taxon>
        <taxon>Oldenlandia</taxon>
    </lineage>
</organism>
<evidence type="ECO:0000256" key="1">
    <source>
        <dbReference type="ARBA" id="ARBA00010609"/>
    </source>
</evidence>
<dbReference type="Pfam" id="PF07731">
    <property type="entry name" value="Cu-oxidase_2"/>
    <property type="match status" value="1"/>
</dbReference>
<dbReference type="EMBL" id="OX459121">
    <property type="protein sequence ID" value="CAI9101100.1"/>
    <property type="molecule type" value="Genomic_DNA"/>
</dbReference>
<reference evidence="3" key="1">
    <citation type="submission" date="2023-03" db="EMBL/GenBank/DDBJ databases">
        <authorList>
            <person name="Julca I."/>
        </authorList>
    </citation>
    <scope>NUCLEOTIDE SEQUENCE</scope>
</reference>
<dbReference type="Proteomes" id="UP001161247">
    <property type="component" value="Chromosome 4"/>
</dbReference>
<dbReference type="Gene3D" id="2.60.40.420">
    <property type="entry name" value="Cupredoxins - blue copper proteins"/>
    <property type="match status" value="1"/>
</dbReference>
<dbReference type="InterPro" id="IPR011706">
    <property type="entry name" value="Cu-oxidase_C"/>
</dbReference>
<accession>A0AAV1D1V8</accession>
<dbReference type="GO" id="GO:0016491">
    <property type="term" value="F:oxidoreductase activity"/>
    <property type="evidence" value="ECO:0007669"/>
    <property type="project" value="InterPro"/>
</dbReference>
<keyword evidence="4" id="KW-1185">Reference proteome</keyword>
<protein>
    <submittedName>
        <fullName evidence="3">OLC1v1038350C1</fullName>
    </submittedName>
</protein>
<sequence>MSPFKPQSQLPAPVPKLNDNLDVKKVMHGLRSLNLNNGDVVPMEIDKNLSVDIGVNVNPPYMNTIGLPPGGCAAIRFTADNTWVWFMYCHLEMHSSWGLAVVFILRNGKGPHQTLPHPPADLPTC</sequence>
<dbReference type="SUPFAM" id="SSF49503">
    <property type="entry name" value="Cupredoxins"/>
    <property type="match status" value="1"/>
</dbReference>
<evidence type="ECO:0000313" key="3">
    <source>
        <dbReference type="EMBL" id="CAI9101100.1"/>
    </source>
</evidence>
<evidence type="ECO:0000259" key="2">
    <source>
        <dbReference type="Pfam" id="PF07731"/>
    </source>
</evidence>
<proteinExistence type="inferred from homology"/>
<dbReference type="PANTHER" id="PTHR11709">
    <property type="entry name" value="MULTI-COPPER OXIDASE"/>
    <property type="match status" value="1"/>
</dbReference>
<dbReference type="InterPro" id="IPR008972">
    <property type="entry name" value="Cupredoxin"/>
</dbReference>
<dbReference type="GO" id="GO:0005507">
    <property type="term" value="F:copper ion binding"/>
    <property type="evidence" value="ECO:0007669"/>
    <property type="project" value="InterPro"/>
</dbReference>
<dbReference type="PANTHER" id="PTHR11709:SF522">
    <property type="entry name" value="LACCASE-4"/>
    <property type="match status" value="1"/>
</dbReference>
<comment type="similarity">
    <text evidence="1">Belongs to the multicopper oxidase family.</text>
</comment>
<feature type="domain" description="Plastocyanin-like" evidence="2">
    <location>
        <begin position="55"/>
        <end position="107"/>
    </location>
</feature>
<dbReference type="AlphaFoldDB" id="A0AAV1D1V8"/>
<evidence type="ECO:0000313" key="4">
    <source>
        <dbReference type="Proteomes" id="UP001161247"/>
    </source>
</evidence>